<dbReference type="EMBL" id="CM003612">
    <property type="protein sequence ID" value="KYP58907.1"/>
    <property type="molecule type" value="Genomic_DNA"/>
</dbReference>
<reference evidence="1 2" key="1">
    <citation type="journal article" date="2012" name="Nat. Biotechnol.">
        <title>Draft genome sequence of pigeonpea (Cajanus cajan), an orphan legume crop of resource-poor farmers.</title>
        <authorList>
            <person name="Varshney R.K."/>
            <person name="Chen W."/>
            <person name="Li Y."/>
            <person name="Bharti A.K."/>
            <person name="Saxena R.K."/>
            <person name="Schlueter J.A."/>
            <person name="Donoghue M.T."/>
            <person name="Azam S."/>
            <person name="Fan G."/>
            <person name="Whaley A.M."/>
            <person name="Farmer A.D."/>
            <person name="Sheridan J."/>
            <person name="Iwata A."/>
            <person name="Tuteja R."/>
            <person name="Penmetsa R.V."/>
            <person name="Wu W."/>
            <person name="Upadhyaya H.D."/>
            <person name="Yang S.P."/>
            <person name="Shah T."/>
            <person name="Saxena K.B."/>
            <person name="Michael T."/>
            <person name="McCombie W.R."/>
            <person name="Yang B."/>
            <person name="Zhang G."/>
            <person name="Yang H."/>
            <person name="Wang J."/>
            <person name="Spillane C."/>
            <person name="Cook D.R."/>
            <person name="May G.D."/>
            <person name="Xu X."/>
            <person name="Jackson S.A."/>
        </authorList>
    </citation>
    <scope>NUCLEOTIDE SEQUENCE [LARGE SCALE GENOMIC DNA]</scope>
    <source>
        <strain evidence="2">cv. Asha</strain>
    </source>
</reference>
<keyword evidence="2" id="KW-1185">Reference proteome</keyword>
<dbReference type="PANTHER" id="PTHR31973:SF195">
    <property type="entry name" value="MUDR FAMILY TRANSPOSASE"/>
    <property type="match status" value="1"/>
</dbReference>
<dbReference type="AlphaFoldDB" id="A0A151SVT4"/>
<dbReference type="PANTHER" id="PTHR31973">
    <property type="entry name" value="POLYPROTEIN, PUTATIVE-RELATED"/>
    <property type="match status" value="1"/>
</dbReference>
<dbReference type="OMA" id="HILPIVF"/>
<evidence type="ECO:0008006" key="3">
    <source>
        <dbReference type="Google" id="ProtNLM"/>
    </source>
</evidence>
<dbReference type="Gramene" id="C.cajan_13906.t">
    <property type="protein sequence ID" value="C.cajan_13906.t"/>
    <property type="gene ID" value="C.cajan_13906"/>
</dbReference>
<accession>A0A151SVT4</accession>
<gene>
    <name evidence="1" type="ORF">KK1_014329</name>
</gene>
<evidence type="ECO:0000313" key="2">
    <source>
        <dbReference type="Proteomes" id="UP000075243"/>
    </source>
</evidence>
<dbReference type="Proteomes" id="UP000075243">
    <property type="component" value="Chromosome 10"/>
</dbReference>
<protein>
    <recommendedName>
        <fullName evidence="3">MULE transposase domain-containing protein</fullName>
    </recommendedName>
</protein>
<feature type="non-terminal residue" evidence="1">
    <location>
        <position position="1"/>
    </location>
</feature>
<evidence type="ECO:0000313" key="1">
    <source>
        <dbReference type="EMBL" id="KYP58907.1"/>
    </source>
</evidence>
<name>A0A151SVT4_CAJCA</name>
<proteinExistence type="predicted"/>
<sequence>YREVWKAEQKVISRVFGDWEDLLEIIDYVSNNVVDARFCKFRRVFWTFKSAYDAFNYPKPIMQIDGTFLCGKYYGTLLIATTQDDNAHILPIVFVVVEG</sequence>
<organism evidence="1 2">
    <name type="scientific">Cajanus cajan</name>
    <name type="common">Pigeon pea</name>
    <name type="synonym">Cajanus indicus</name>
    <dbReference type="NCBI Taxonomy" id="3821"/>
    <lineage>
        <taxon>Eukaryota</taxon>
        <taxon>Viridiplantae</taxon>
        <taxon>Streptophyta</taxon>
        <taxon>Embryophyta</taxon>
        <taxon>Tracheophyta</taxon>
        <taxon>Spermatophyta</taxon>
        <taxon>Magnoliopsida</taxon>
        <taxon>eudicotyledons</taxon>
        <taxon>Gunneridae</taxon>
        <taxon>Pentapetalae</taxon>
        <taxon>rosids</taxon>
        <taxon>fabids</taxon>
        <taxon>Fabales</taxon>
        <taxon>Fabaceae</taxon>
        <taxon>Papilionoideae</taxon>
        <taxon>50 kb inversion clade</taxon>
        <taxon>NPAAA clade</taxon>
        <taxon>indigoferoid/millettioid clade</taxon>
        <taxon>Phaseoleae</taxon>
        <taxon>Cajanus</taxon>
    </lineage>
</organism>